<gene>
    <name evidence="5" type="ORF">DFR68_105617</name>
</gene>
<feature type="domain" description="UspA" evidence="4">
    <location>
        <begin position="165"/>
        <end position="298"/>
    </location>
</feature>
<comment type="similarity">
    <text evidence="1">Belongs to the universal stress protein A family.</text>
</comment>
<evidence type="ECO:0000256" key="2">
    <source>
        <dbReference type="ARBA" id="ARBA00022741"/>
    </source>
</evidence>
<dbReference type="GO" id="GO:0005524">
    <property type="term" value="F:ATP binding"/>
    <property type="evidence" value="ECO:0007669"/>
    <property type="project" value="UniProtKB-KW"/>
</dbReference>
<keyword evidence="2" id="KW-0547">Nucleotide-binding</keyword>
<keyword evidence="3" id="KW-0067">ATP-binding</keyword>
<dbReference type="SUPFAM" id="SSF52402">
    <property type="entry name" value="Adenine nucleotide alpha hydrolases-like"/>
    <property type="match status" value="2"/>
</dbReference>
<proteinExistence type="inferred from homology"/>
<dbReference type="InterPro" id="IPR006015">
    <property type="entry name" value="Universal_stress_UspA"/>
</dbReference>
<dbReference type="EMBL" id="QQAZ01000005">
    <property type="protein sequence ID" value="RDI51139.1"/>
    <property type="molecule type" value="Genomic_DNA"/>
</dbReference>
<dbReference type="Proteomes" id="UP000255355">
    <property type="component" value="Unassembled WGS sequence"/>
</dbReference>
<dbReference type="Gene3D" id="3.40.50.620">
    <property type="entry name" value="HUPs"/>
    <property type="match status" value="2"/>
</dbReference>
<sequence>MAESATPAFDPSNPPIVTAVDGSAISYQAVAWAAIDAELRCCPLHIVTSCALPAGYGFGGGLGEREVEWVRDDAQRVLTEATRIAHDAVQGDTISITTELTFELIIPTMIDRSRVARMVAVGDRGRGALGRAVLGSVSTALTRHAHCPVAVVHGSSQADAVSARKPVVVGVDGTANSMPAVEMAFEEASHRKVSLIAVHAWSDITGYDLPVPGWEEIRTSEEVQLAESLAGFGERFPDVPVERVVVCDRPFRSILEYAEGAQLVVVGSHGRGGFAGMMLGSTSTSVLHTAECPVIVVRER</sequence>
<evidence type="ECO:0000313" key="5">
    <source>
        <dbReference type="EMBL" id="RDI51139.1"/>
    </source>
</evidence>
<keyword evidence="6" id="KW-1185">Reference proteome</keyword>
<accession>A0A370H4L1</accession>
<evidence type="ECO:0000313" key="6">
    <source>
        <dbReference type="Proteomes" id="UP000255355"/>
    </source>
</evidence>
<dbReference type="PRINTS" id="PR01438">
    <property type="entry name" value="UNVRSLSTRESS"/>
</dbReference>
<protein>
    <submittedName>
        <fullName evidence="5">Nucleotide-binding universal stress UspA family protein</fullName>
    </submittedName>
</protein>
<dbReference type="RefSeq" id="WP_068023536.1">
    <property type="nucleotide sequence ID" value="NZ_QQAZ01000005.1"/>
</dbReference>
<evidence type="ECO:0000256" key="1">
    <source>
        <dbReference type="ARBA" id="ARBA00008791"/>
    </source>
</evidence>
<dbReference type="InterPro" id="IPR014729">
    <property type="entry name" value="Rossmann-like_a/b/a_fold"/>
</dbReference>
<organism evidence="5 6">
    <name type="scientific">Nocardia mexicana</name>
    <dbReference type="NCBI Taxonomy" id="279262"/>
    <lineage>
        <taxon>Bacteria</taxon>
        <taxon>Bacillati</taxon>
        <taxon>Actinomycetota</taxon>
        <taxon>Actinomycetes</taxon>
        <taxon>Mycobacteriales</taxon>
        <taxon>Nocardiaceae</taxon>
        <taxon>Nocardia</taxon>
    </lineage>
</organism>
<dbReference type="PANTHER" id="PTHR46268:SF27">
    <property type="entry name" value="UNIVERSAL STRESS PROTEIN RV2623"/>
    <property type="match status" value="1"/>
</dbReference>
<dbReference type="InterPro" id="IPR006016">
    <property type="entry name" value="UspA"/>
</dbReference>
<feature type="domain" description="UspA" evidence="4">
    <location>
        <begin position="15"/>
        <end position="153"/>
    </location>
</feature>
<dbReference type="Pfam" id="PF00582">
    <property type="entry name" value="Usp"/>
    <property type="match status" value="2"/>
</dbReference>
<dbReference type="OrthoDB" id="3174546at2"/>
<name>A0A370H4L1_9NOCA</name>
<dbReference type="AlphaFoldDB" id="A0A370H4L1"/>
<reference evidence="5 6" key="1">
    <citation type="submission" date="2018-07" db="EMBL/GenBank/DDBJ databases">
        <title>Genomic Encyclopedia of Type Strains, Phase IV (KMG-IV): sequencing the most valuable type-strain genomes for metagenomic binning, comparative biology and taxonomic classification.</title>
        <authorList>
            <person name="Goeker M."/>
        </authorList>
    </citation>
    <scope>NUCLEOTIDE SEQUENCE [LARGE SCALE GENOMIC DNA]</scope>
    <source>
        <strain evidence="5 6">DSM 44952</strain>
    </source>
</reference>
<evidence type="ECO:0000256" key="3">
    <source>
        <dbReference type="ARBA" id="ARBA00022840"/>
    </source>
</evidence>
<dbReference type="PANTHER" id="PTHR46268">
    <property type="entry name" value="STRESS RESPONSE PROTEIN NHAX"/>
    <property type="match status" value="1"/>
</dbReference>
<comment type="caution">
    <text evidence="5">The sequence shown here is derived from an EMBL/GenBank/DDBJ whole genome shotgun (WGS) entry which is preliminary data.</text>
</comment>
<evidence type="ECO:0000259" key="4">
    <source>
        <dbReference type="Pfam" id="PF00582"/>
    </source>
</evidence>